<proteinExistence type="predicted"/>
<gene>
    <name evidence="1" type="ORF">GKE73_13490</name>
    <name evidence="2" type="ORF">GKE73_16965</name>
</gene>
<evidence type="ECO:0000313" key="2">
    <source>
        <dbReference type="EMBL" id="MTD34110.1"/>
    </source>
</evidence>
<accession>A0A844GFL7</accession>
<name>A0A844GFL7_9NEIS</name>
<dbReference type="EMBL" id="WLYX01000001">
    <property type="protein sequence ID" value="MTD33673.1"/>
    <property type="molecule type" value="Genomic_DNA"/>
</dbReference>
<sequence>MPLTISESTSHVDHHVYYDLTTQQVIPEDKILRKNANASYVRAISPDRIFLSDNPNDQSVFFV</sequence>
<keyword evidence="3" id="KW-1185">Reference proteome</keyword>
<protein>
    <submittedName>
        <fullName evidence="2">Uncharacterized protein</fullName>
    </submittedName>
</protein>
<evidence type="ECO:0000313" key="1">
    <source>
        <dbReference type="EMBL" id="MTD33673.1"/>
    </source>
</evidence>
<reference evidence="2 3" key="1">
    <citation type="submission" date="2019-11" db="EMBL/GenBank/DDBJ databases">
        <title>Draft genome sequence of Paludibacterium sp. dN18-1.</title>
        <authorList>
            <person name="Im W.-T."/>
        </authorList>
    </citation>
    <scope>NUCLEOTIDE SEQUENCE [LARGE SCALE GENOMIC DNA]</scope>
    <source>
        <strain evidence="3">dN 18-1</strain>
        <strain evidence="2">DN 18-1</strain>
    </source>
</reference>
<dbReference type="AlphaFoldDB" id="A0A844GFL7"/>
<dbReference type="RefSeq" id="WP_230370749.1">
    <property type="nucleotide sequence ID" value="NZ_WLYX01000001.1"/>
</dbReference>
<dbReference type="Proteomes" id="UP000446658">
    <property type="component" value="Unassembled WGS sequence"/>
</dbReference>
<comment type="caution">
    <text evidence="2">The sequence shown here is derived from an EMBL/GenBank/DDBJ whole genome shotgun (WGS) entry which is preliminary data.</text>
</comment>
<dbReference type="EMBL" id="WLYX01000001">
    <property type="protein sequence ID" value="MTD34110.1"/>
    <property type="molecule type" value="Genomic_DNA"/>
</dbReference>
<evidence type="ECO:0000313" key="3">
    <source>
        <dbReference type="Proteomes" id="UP000446658"/>
    </source>
</evidence>
<organism evidence="2 3">
    <name type="scientific">Paludibacterium denitrificans</name>
    <dbReference type="NCBI Taxonomy" id="2675226"/>
    <lineage>
        <taxon>Bacteria</taxon>
        <taxon>Pseudomonadati</taxon>
        <taxon>Pseudomonadota</taxon>
        <taxon>Betaproteobacteria</taxon>
        <taxon>Neisseriales</taxon>
        <taxon>Chromobacteriaceae</taxon>
        <taxon>Paludibacterium</taxon>
    </lineage>
</organism>